<accession>A0ABW3BRB6</accession>
<dbReference type="EMBL" id="JBHTIB010000004">
    <property type="protein sequence ID" value="MFD0835109.1"/>
    <property type="molecule type" value="Genomic_DNA"/>
</dbReference>
<dbReference type="Proteomes" id="UP001597011">
    <property type="component" value="Unassembled WGS sequence"/>
</dbReference>
<dbReference type="Pfam" id="PF19658">
    <property type="entry name" value="DUF6161"/>
    <property type="match status" value="1"/>
</dbReference>
<evidence type="ECO:0000313" key="3">
    <source>
        <dbReference type="EMBL" id="MFD0835109.1"/>
    </source>
</evidence>
<feature type="domain" description="DUF6161" evidence="2">
    <location>
        <begin position="184"/>
        <end position="403"/>
    </location>
</feature>
<comment type="caution">
    <text evidence="3">The sequence shown here is derived from an EMBL/GenBank/DDBJ whole genome shotgun (WGS) entry which is preliminary data.</text>
</comment>
<keyword evidence="1" id="KW-0812">Transmembrane</keyword>
<sequence>MTTNEIRKIIADSEFSDWLNSVNLQIEYPHLDFDQTLTGFSSVFKFLEQQINGWEKFGENIPNELKASKKQFSTFKTRLENYINSYVINSNHNESQLNNYWNSEKNQIQNNKTLFVYDSPITEFLINIHRDVPKYYAGAYNFVMGNYNFSNKDSMIGHLLAYEFELKDYTELTKRRNKEKSSIGKLRNDFRSQLSESETQLSEHLKSANIEFENYTQKIDELKTEKESNFDDWFDNTKIEFDNFDTTTKEKISDLEHTYEELLRLKKPAEYWNQRATKLNKEGWKAIYWLVGLVAFACVTLYLLLWLTPDGMLLSFIKGQASAIKWSIIYVTFISFLAYGIRALNKVAFSSFHLARDAEEREQLTYVYLSLIKDSAVDEKEKSLIMQSLFSRAETGLLKGDSGPAMPNDISGKIFGGN</sequence>
<protein>
    <submittedName>
        <fullName evidence="3">DUF6161 domain-containing protein</fullName>
    </submittedName>
</protein>
<evidence type="ECO:0000256" key="1">
    <source>
        <dbReference type="SAM" id="Phobius"/>
    </source>
</evidence>
<name>A0ABW3BRB6_9FLAO</name>
<evidence type="ECO:0000313" key="4">
    <source>
        <dbReference type="Proteomes" id="UP001597011"/>
    </source>
</evidence>
<keyword evidence="4" id="KW-1185">Reference proteome</keyword>
<reference evidence="4" key="1">
    <citation type="journal article" date="2019" name="Int. J. Syst. Evol. Microbiol.">
        <title>The Global Catalogue of Microorganisms (GCM) 10K type strain sequencing project: providing services to taxonomists for standard genome sequencing and annotation.</title>
        <authorList>
            <consortium name="The Broad Institute Genomics Platform"/>
            <consortium name="The Broad Institute Genome Sequencing Center for Infectious Disease"/>
            <person name="Wu L."/>
            <person name="Ma J."/>
        </authorList>
    </citation>
    <scope>NUCLEOTIDE SEQUENCE [LARGE SCALE GENOMIC DNA]</scope>
    <source>
        <strain evidence="4">CCUG 60529</strain>
    </source>
</reference>
<dbReference type="InterPro" id="IPR046159">
    <property type="entry name" value="DUF6161"/>
</dbReference>
<organism evidence="3 4">
    <name type="scientific">Mariniflexile aquimaris</name>
    <dbReference type="NCBI Taxonomy" id="881009"/>
    <lineage>
        <taxon>Bacteria</taxon>
        <taxon>Pseudomonadati</taxon>
        <taxon>Bacteroidota</taxon>
        <taxon>Flavobacteriia</taxon>
        <taxon>Flavobacteriales</taxon>
        <taxon>Flavobacteriaceae</taxon>
        <taxon>Mariniflexile</taxon>
    </lineage>
</organism>
<feature type="transmembrane region" description="Helical" evidence="1">
    <location>
        <begin position="286"/>
        <end position="307"/>
    </location>
</feature>
<feature type="transmembrane region" description="Helical" evidence="1">
    <location>
        <begin position="327"/>
        <end position="344"/>
    </location>
</feature>
<gene>
    <name evidence="3" type="ORF">ACFQ0I_04995</name>
</gene>
<keyword evidence="1" id="KW-1133">Transmembrane helix</keyword>
<dbReference type="RefSeq" id="WP_379939982.1">
    <property type="nucleotide sequence ID" value="NZ_JBHTIB010000004.1"/>
</dbReference>
<keyword evidence="1" id="KW-0472">Membrane</keyword>
<evidence type="ECO:0000259" key="2">
    <source>
        <dbReference type="Pfam" id="PF19658"/>
    </source>
</evidence>
<proteinExistence type="predicted"/>